<sequence length="301" mass="33317">MARLFLLAPYGEGADRAFLRLLEEIMKTAPSGAMDLFNWAGEGSSSKFTTSLLPLSPRYYLHRSTKVLLHCITNADPLVLTPKGIQIPVIIMPGLPIDPCHYSQYNMIGNYGATVDVSWPMGNSTYWLLHEVISDARPQPEIIRNGPHLTFAVFNIRPCVCLEPENYGTPAISLATTCVAIILQCIDSTGRVSGGRGKLSKMPTIEPVVFELQFNRHKVLTHSNIYRKAGVIDPDFLILEDDVESHGMQLVSDKFKWKPKTPLHAPLPLPPDSGAPHESWSTQFKSFEAATAGLEFKSESL</sequence>
<name>A0A9P5YNJ4_9AGAR</name>
<proteinExistence type="predicted"/>
<protein>
    <submittedName>
        <fullName evidence="1">Uncharacterized protein</fullName>
    </submittedName>
</protein>
<organism evidence="1 2">
    <name type="scientific">Pholiota conissans</name>
    <dbReference type="NCBI Taxonomy" id="109636"/>
    <lineage>
        <taxon>Eukaryota</taxon>
        <taxon>Fungi</taxon>
        <taxon>Dikarya</taxon>
        <taxon>Basidiomycota</taxon>
        <taxon>Agaricomycotina</taxon>
        <taxon>Agaricomycetes</taxon>
        <taxon>Agaricomycetidae</taxon>
        <taxon>Agaricales</taxon>
        <taxon>Agaricineae</taxon>
        <taxon>Strophariaceae</taxon>
        <taxon>Pholiota</taxon>
    </lineage>
</organism>
<accession>A0A9P5YNJ4</accession>
<reference evidence="1" key="1">
    <citation type="submission" date="2020-11" db="EMBL/GenBank/DDBJ databases">
        <authorList>
            <consortium name="DOE Joint Genome Institute"/>
            <person name="Ahrendt S."/>
            <person name="Riley R."/>
            <person name="Andreopoulos W."/>
            <person name="Labutti K."/>
            <person name="Pangilinan J."/>
            <person name="Ruiz-Duenas F.J."/>
            <person name="Barrasa J.M."/>
            <person name="Sanchez-Garcia M."/>
            <person name="Camarero S."/>
            <person name="Miyauchi S."/>
            <person name="Serrano A."/>
            <person name="Linde D."/>
            <person name="Babiker R."/>
            <person name="Drula E."/>
            <person name="Ayuso-Fernandez I."/>
            <person name="Pacheco R."/>
            <person name="Padilla G."/>
            <person name="Ferreira P."/>
            <person name="Barriuso J."/>
            <person name="Kellner H."/>
            <person name="Castanera R."/>
            <person name="Alfaro M."/>
            <person name="Ramirez L."/>
            <person name="Pisabarro A.G."/>
            <person name="Kuo A."/>
            <person name="Tritt A."/>
            <person name="Lipzen A."/>
            <person name="He G."/>
            <person name="Yan M."/>
            <person name="Ng V."/>
            <person name="Cullen D."/>
            <person name="Martin F."/>
            <person name="Rosso M.-N."/>
            <person name="Henrissat B."/>
            <person name="Hibbett D."/>
            <person name="Martinez A.T."/>
            <person name="Grigoriev I.V."/>
        </authorList>
    </citation>
    <scope>NUCLEOTIDE SEQUENCE</scope>
    <source>
        <strain evidence="1">CIRM-BRFM 674</strain>
    </source>
</reference>
<gene>
    <name evidence="1" type="ORF">BDN70DRAFT_938098</name>
</gene>
<dbReference type="AlphaFoldDB" id="A0A9P5YNJ4"/>
<dbReference type="EMBL" id="MU155521">
    <property type="protein sequence ID" value="KAF9472564.1"/>
    <property type="molecule type" value="Genomic_DNA"/>
</dbReference>
<evidence type="ECO:0000313" key="2">
    <source>
        <dbReference type="Proteomes" id="UP000807469"/>
    </source>
</evidence>
<keyword evidence="2" id="KW-1185">Reference proteome</keyword>
<dbReference type="Proteomes" id="UP000807469">
    <property type="component" value="Unassembled WGS sequence"/>
</dbReference>
<comment type="caution">
    <text evidence="1">The sequence shown here is derived from an EMBL/GenBank/DDBJ whole genome shotgun (WGS) entry which is preliminary data.</text>
</comment>
<evidence type="ECO:0000313" key="1">
    <source>
        <dbReference type="EMBL" id="KAF9472564.1"/>
    </source>
</evidence>